<evidence type="ECO:0000313" key="4">
    <source>
        <dbReference type="Proteomes" id="UP000712673"/>
    </source>
</evidence>
<comment type="caution">
    <text evidence="3">The sequence shown here is derived from an EMBL/GenBank/DDBJ whole genome shotgun (WGS) entry which is preliminary data.</text>
</comment>
<evidence type="ECO:0000313" key="3">
    <source>
        <dbReference type="EMBL" id="MBM3222188.1"/>
    </source>
</evidence>
<dbReference type="AlphaFoldDB" id="A0A937VX58"/>
<dbReference type="GO" id="GO:0005524">
    <property type="term" value="F:ATP binding"/>
    <property type="evidence" value="ECO:0007669"/>
    <property type="project" value="UniProtKB-KW"/>
</dbReference>
<dbReference type="PANTHER" id="PTHR16305">
    <property type="entry name" value="TESTICULAR SOLUBLE ADENYLYL CYCLASE"/>
    <property type="match status" value="1"/>
</dbReference>
<dbReference type="Proteomes" id="UP000712673">
    <property type="component" value="Unassembled WGS sequence"/>
</dbReference>
<evidence type="ECO:0000256" key="1">
    <source>
        <dbReference type="ARBA" id="ARBA00022741"/>
    </source>
</evidence>
<dbReference type="PANTHER" id="PTHR16305:SF28">
    <property type="entry name" value="GUANYLATE CYCLASE DOMAIN-CONTAINING PROTEIN"/>
    <property type="match status" value="1"/>
</dbReference>
<reference evidence="3" key="1">
    <citation type="submission" date="2019-03" db="EMBL/GenBank/DDBJ databases">
        <title>Lake Tanganyika Metagenome-Assembled Genomes (MAGs).</title>
        <authorList>
            <person name="Tran P."/>
        </authorList>
    </citation>
    <scope>NUCLEOTIDE SEQUENCE</scope>
    <source>
        <strain evidence="3">K_DeepCast_65m_m2_066</strain>
    </source>
</reference>
<proteinExistence type="predicted"/>
<dbReference type="GO" id="GO:0005737">
    <property type="term" value="C:cytoplasm"/>
    <property type="evidence" value="ECO:0007669"/>
    <property type="project" value="TreeGrafter"/>
</dbReference>
<protein>
    <submittedName>
        <fullName evidence="3">Uncharacterized protein</fullName>
    </submittedName>
</protein>
<gene>
    <name evidence="3" type="ORF">FJZ47_00065</name>
</gene>
<sequence length="143" mass="15631">MVDSLDEAPLLLLTTYRPGYQAPWIVRSTVMQVPLAPLTPQESLALVTAQAGEIPIALSQAIVQRAEGNPFFLEELTRHLKTPPDPVDQSTVPATVHDAILARLAQLPDTARAVLQTAAVLGRDWSARLLAAMWHDPADRRLL</sequence>
<keyword evidence="1" id="KW-0547">Nucleotide-binding</keyword>
<dbReference type="GO" id="GO:0004016">
    <property type="term" value="F:adenylate cyclase activity"/>
    <property type="evidence" value="ECO:0007669"/>
    <property type="project" value="TreeGrafter"/>
</dbReference>
<organism evidence="3 4">
    <name type="scientific">Tectimicrobiota bacterium</name>
    <dbReference type="NCBI Taxonomy" id="2528274"/>
    <lineage>
        <taxon>Bacteria</taxon>
        <taxon>Pseudomonadati</taxon>
        <taxon>Nitrospinota/Tectimicrobiota group</taxon>
        <taxon>Candidatus Tectimicrobiota</taxon>
    </lineage>
</organism>
<name>A0A937VX58_UNCTE</name>
<keyword evidence="2" id="KW-0067">ATP-binding</keyword>
<evidence type="ECO:0000256" key="2">
    <source>
        <dbReference type="ARBA" id="ARBA00022840"/>
    </source>
</evidence>
<dbReference type="EMBL" id="VGLS01000001">
    <property type="protein sequence ID" value="MBM3222188.1"/>
    <property type="molecule type" value="Genomic_DNA"/>
</dbReference>
<accession>A0A937VX58</accession>